<proteinExistence type="predicted"/>
<reference evidence="3 4" key="1">
    <citation type="submission" date="2017-12" db="EMBL/GenBank/DDBJ databases">
        <title>Population genomics insights into the ecological differentiation and adaptive evolution in streptomycetes.</title>
        <authorList>
            <person name="Li Y."/>
            <person name="Huang Y."/>
        </authorList>
    </citation>
    <scope>NUCLEOTIDE SEQUENCE [LARGE SCALE GENOMIC DNA]</scope>
    <source>
        <strain evidence="2 3">FXJ.2339</strain>
        <strain evidence="1 4">NBRC 100770</strain>
    </source>
</reference>
<dbReference type="AlphaFoldDB" id="A0A126Y6Y3"/>
<evidence type="ECO:0000313" key="1">
    <source>
        <dbReference type="EMBL" id="RZE18657.1"/>
    </source>
</evidence>
<sequence>MPGTPLHPTRRQLTLLCGLALVSLGWYAVEPVHPDCLVLSGGYAPGDAPPAERYVAHQEAYEQAVSDGACGPARPRFRTWTG</sequence>
<accession>A0A126Y6Y3</accession>
<dbReference type="Proteomes" id="UP000292693">
    <property type="component" value="Unassembled WGS sequence"/>
</dbReference>
<evidence type="ECO:0000313" key="4">
    <source>
        <dbReference type="Proteomes" id="UP000292693"/>
    </source>
</evidence>
<dbReference type="EMBL" id="PKLK01000025">
    <property type="protein sequence ID" value="RZE36223.1"/>
    <property type="molecule type" value="Genomic_DNA"/>
</dbReference>
<organism evidence="1 4">
    <name type="scientific">Streptomyces albidoflavus</name>
    <dbReference type="NCBI Taxonomy" id="1886"/>
    <lineage>
        <taxon>Bacteria</taxon>
        <taxon>Bacillati</taxon>
        <taxon>Actinomycetota</taxon>
        <taxon>Actinomycetes</taxon>
        <taxon>Kitasatosporales</taxon>
        <taxon>Streptomycetaceae</taxon>
        <taxon>Streptomyces</taxon>
        <taxon>Streptomyces albidoflavus group</taxon>
    </lineage>
</organism>
<dbReference type="EMBL" id="PKLL01000025">
    <property type="protein sequence ID" value="RZE18657.1"/>
    <property type="molecule type" value="Genomic_DNA"/>
</dbReference>
<dbReference type="Proteomes" id="UP000292095">
    <property type="component" value="Unassembled WGS sequence"/>
</dbReference>
<gene>
    <name evidence="2" type="ORF">C0Q91_21605</name>
    <name evidence="1" type="ORF">C0Q92_21385</name>
</gene>
<protein>
    <submittedName>
        <fullName evidence="1">Uncharacterized protein</fullName>
    </submittedName>
</protein>
<evidence type="ECO:0000313" key="2">
    <source>
        <dbReference type="EMBL" id="RZE36223.1"/>
    </source>
</evidence>
<comment type="caution">
    <text evidence="1">The sequence shown here is derived from an EMBL/GenBank/DDBJ whole genome shotgun (WGS) entry which is preliminary data.</text>
</comment>
<dbReference type="RefSeq" id="WP_018468294.1">
    <property type="nucleotide sequence ID" value="NZ_CP014485.1"/>
</dbReference>
<evidence type="ECO:0000313" key="3">
    <source>
        <dbReference type="Proteomes" id="UP000292095"/>
    </source>
</evidence>
<accession>A0A2M9STZ2</accession>
<name>A0A126Y6Y3_9ACTN</name>